<protein>
    <submittedName>
        <fullName evidence="1">Uncharacterized protein</fullName>
    </submittedName>
</protein>
<name>A0A9C7UPH1_9RHOD</name>
<comment type="caution">
    <text evidence="1">The sequence shown here is derived from an EMBL/GenBank/DDBJ whole genome shotgun (WGS) entry which is preliminary data.</text>
</comment>
<proteinExistence type="predicted"/>
<reference evidence="1" key="1">
    <citation type="journal article" date="2022" name="Proc. Natl. Acad. Sci. U.S.A.">
        <title>Life cycle and functional genomics of the unicellular red alga Galdieria for elucidating algal and plant evolution and industrial use.</title>
        <authorList>
            <person name="Hirooka S."/>
            <person name="Itabashi T."/>
            <person name="Ichinose T.M."/>
            <person name="Onuma R."/>
            <person name="Fujiwara T."/>
            <person name="Yamashita S."/>
            <person name="Jong L.W."/>
            <person name="Tomita R."/>
            <person name="Iwane A.H."/>
            <person name="Miyagishima S.Y."/>
        </authorList>
    </citation>
    <scope>NUCLEOTIDE SEQUENCE</scope>
    <source>
        <strain evidence="1">NBRC 102759</strain>
    </source>
</reference>
<reference evidence="1" key="2">
    <citation type="submission" date="2022-01" db="EMBL/GenBank/DDBJ databases">
        <authorList>
            <person name="Hirooka S."/>
            <person name="Miyagishima S.Y."/>
        </authorList>
    </citation>
    <scope>NUCLEOTIDE SEQUENCE</scope>
    <source>
        <strain evidence="1">NBRC 102759</strain>
    </source>
</reference>
<accession>A0A9C7UPH1</accession>
<dbReference type="Proteomes" id="UP001061958">
    <property type="component" value="Unassembled WGS sequence"/>
</dbReference>
<gene>
    <name evidence="1" type="ORF">GpartN1_g2301.t1</name>
</gene>
<organism evidence="1 2">
    <name type="scientific">Galdieria partita</name>
    <dbReference type="NCBI Taxonomy" id="83374"/>
    <lineage>
        <taxon>Eukaryota</taxon>
        <taxon>Rhodophyta</taxon>
        <taxon>Bangiophyceae</taxon>
        <taxon>Galdieriales</taxon>
        <taxon>Galdieriaceae</taxon>
        <taxon>Galdieria</taxon>
    </lineage>
</organism>
<dbReference type="OrthoDB" id="6651at2759"/>
<evidence type="ECO:0000313" key="2">
    <source>
        <dbReference type="Proteomes" id="UP001061958"/>
    </source>
</evidence>
<dbReference type="InterPro" id="IPR016024">
    <property type="entry name" value="ARM-type_fold"/>
</dbReference>
<evidence type="ECO:0000313" key="1">
    <source>
        <dbReference type="EMBL" id="GJQ10510.1"/>
    </source>
</evidence>
<keyword evidence="2" id="KW-1185">Reference proteome</keyword>
<sequence>MEQESILHNILNALSILCEPSASSSDYREADEFLRSVRQQPTQLLLFCQFLTNKDWFISKGPFHNQLLSFMFQFAGTMLEDWIRTKYDSFDKQHRQNVVELTKQLLIESCNKKVNHSAIERCCKAASCCILLFSLDSDVAMEELLEHWWNTFVELGKEQHITPLMYLIFLEEVENIPSYGSGEDAERRAWLKNKASKVCSDVSSELYRASLEDNHSHSHASFPISSYSLKKDCIYCLKSWNVYVTRGSTADILCSIFEDADLIYEVADALSDDVGRGGVSTSSILQTCSSLLSLLKAAARKVHANSEYVSMVHAALEVAVSIVEANTDLLIKQENFQYSDCPSEETDKVAAVLELCDLLMFGLQSGIHNATLAALEGVSYFANSFYHLKVNGQIGSHCNIEQLYIFFQECFQHFIYICTASNETILFAINNVAAKNPEGDSSVEEFQQLRETTFEAAIELAKAVGDVSRMIHFFDEYWTTSHSYLSLESAFFVLTGAASACIENTKNKTSFHSDMHPKVQQAIVVQSTAVLFQFALQVLYENSPNYLKIAVLRLFNAFSSVLLEESLENTLFQPIMNILPLCLKTIPREASILLRTWSYSSPKRLLPYAEALLQAMDSIDSNFSVYKPTIEALARMIASMENEEERFRSVYVILQPCLSYLETTMRSLYSQLSVSQDPRTIVEVLSMISVIFSGLDEPRISCRVICDRLENFVLLGHHFASHELIAPELCKVFVQGLECNKVDSHIPASNSVDQNVVIQILNILQSIFAKSDGEACWIHGCIQLIPLLDPNASNSQECVLQVVSGVWNTCHRCISEYSISGACERQDLIAECCRLSEILVLYYPTILLSCSEQMFPILLLGFYLSDANACMSSLRFWSQLLESWNQLDTSRFALDEKLCSFVPLLLQGIVYAVGGGIPSRLIRYLCNLLLSFCQWIALFRLQSSLSIWIQQAIESSQPCKFTVEMRKAFESMLLEYVNLYSQTPESVSKGMFRCFVSDICRVGRGEMMDDILYAYFR</sequence>
<dbReference type="AlphaFoldDB" id="A0A9C7UPH1"/>
<dbReference type="EMBL" id="BQMJ01000016">
    <property type="protein sequence ID" value="GJQ10510.1"/>
    <property type="molecule type" value="Genomic_DNA"/>
</dbReference>
<dbReference type="SUPFAM" id="SSF48371">
    <property type="entry name" value="ARM repeat"/>
    <property type="match status" value="1"/>
</dbReference>